<evidence type="ECO:0000256" key="3">
    <source>
        <dbReference type="ARBA" id="ARBA00022512"/>
    </source>
</evidence>
<evidence type="ECO:0000313" key="8">
    <source>
        <dbReference type="Proteomes" id="UP001185927"/>
    </source>
</evidence>
<keyword evidence="8" id="KW-1185">Reference proteome</keyword>
<dbReference type="Proteomes" id="UP001185927">
    <property type="component" value="Unassembled WGS sequence"/>
</dbReference>
<dbReference type="InterPro" id="IPR057326">
    <property type="entry name" value="KR_dom"/>
</dbReference>
<feature type="domain" description="Ketoreductase" evidence="6">
    <location>
        <begin position="1"/>
        <end position="171"/>
    </location>
</feature>
<evidence type="ECO:0000256" key="5">
    <source>
        <dbReference type="ARBA" id="ARBA00047400"/>
    </source>
</evidence>
<dbReference type="Gene3D" id="3.40.50.720">
    <property type="entry name" value="NAD(P)-binding Rossmann-like Domain"/>
    <property type="match status" value="1"/>
</dbReference>
<keyword evidence="3" id="KW-0964">Secreted</keyword>
<dbReference type="Pfam" id="PF13561">
    <property type="entry name" value="adh_short_C2"/>
    <property type="match status" value="1"/>
</dbReference>
<evidence type="ECO:0000256" key="4">
    <source>
        <dbReference type="ARBA" id="ARBA00040781"/>
    </source>
</evidence>
<accession>A0ABU4C391</accession>
<dbReference type="SMART" id="SM00822">
    <property type="entry name" value="PKS_KR"/>
    <property type="match status" value="1"/>
</dbReference>
<keyword evidence="3" id="KW-0134">Cell wall</keyword>
<dbReference type="SUPFAM" id="SSF51735">
    <property type="entry name" value="NAD(P)-binding Rossmann-fold domains"/>
    <property type="match status" value="1"/>
</dbReference>
<evidence type="ECO:0000256" key="2">
    <source>
        <dbReference type="ARBA" id="ARBA00006484"/>
    </source>
</evidence>
<comment type="similarity">
    <text evidence="2">Belongs to the short-chain dehydrogenases/reductases (SDR) family.</text>
</comment>
<evidence type="ECO:0000313" key="7">
    <source>
        <dbReference type="EMBL" id="MDV6270965.1"/>
    </source>
</evidence>
<dbReference type="RefSeq" id="WP_317545406.1">
    <property type="nucleotide sequence ID" value="NZ_JAWLKB010000027.1"/>
</dbReference>
<dbReference type="PRINTS" id="PR00081">
    <property type="entry name" value="GDHRDH"/>
</dbReference>
<dbReference type="GO" id="GO:0004316">
    <property type="term" value="F:3-oxoacyl-[acyl-carrier-protein] reductase (NADPH) activity"/>
    <property type="evidence" value="ECO:0007669"/>
    <property type="project" value="UniProtKB-EC"/>
</dbReference>
<proteinExistence type="inferred from homology"/>
<comment type="caution">
    <text evidence="7">The sequence shown here is derived from an EMBL/GenBank/DDBJ whole genome shotgun (WGS) entry which is preliminary data.</text>
</comment>
<gene>
    <name evidence="7" type="primary">fabG</name>
    <name evidence="7" type="ORF">R3Q16_30510</name>
</gene>
<protein>
    <recommendedName>
        <fullName evidence="4">3-oxoacyl-[acyl-carrier-protein] reductase MabA</fullName>
    </recommendedName>
</protein>
<comment type="subcellular location">
    <subcellularLocation>
        <location evidence="1">Secreted</location>
        <location evidence="1">Cell wall</location>
    </subcellularLocation>
</comment>
<dbReference type="InterPro" id="IPR036291">
    <property type="entry name" value="NAD(P)-bd_dom_sf"/>
</dbReference>
<organism evidence="7 8">
    <name type="scientific">Rhodococcus globerulus</name>
    <dbReference type="NCBI Taxonomy" id="33008"/>
    <lineage>
        <taxon>Bacteria</taxon>
        <taxon>Bacillati</taxon>
        <taxon>Actinomycetota</taxon>
        <taxon>Actinomycetes</taxon>
        <taxon>Mycobacteriales</taxon>
        <taxon>Nocardiaceae</taxon>
        <taxon>Rhodococcus</taxon>
    </lineage>
</organism>
<dbReference type="InterPro" id="IPR020904">
    <property type="entry name" value="Sc_DH/Rdtase_CS"/>
</dbReference>
<dbReference type="PANTHER" id="PTHR42879:SF2">
    <property type="entry name" value="3-OXOACYL-[ACYL-CARRIER-PROTEIN] REDUCTASE FABG"/>
    <property type="match status" value="1"/>
</dbReference>
<reference evidence="7 8" key="1">
    <citation type="submission" date="2023-10" db="EMBL/GenBank/DDBJ databases">
        <title>Development of a sustainable strategy for remediation of hydrocarbon-contaminated territories based on the waste exchange concept.</title>
        <authorList>
            <person name="Krivoruchko A."/>
        </authorList>
    </citation>
    <scope>NUCLEOTIDE SEQUENCE [LARGE SCALE GENOMIC DNA]</scope>
    <source>
        <strain evidence="7 8">IEGM 1203</strain>
    </source>
</reference>
<evidence type="ECO:0000259" key="6">
    <source>
        <dbReference type="SMART" id="SM00822"/>
    </source>
</evidence>
<dbReference type="EMBL" id="JAWLKB010000027">
    <property type="protein sequence ID" value="MDV6270965.1"/>
    <property type="molecule type" value="Genomic_DNA"/>
</dbReference>
<dbReference type="PRINTS" id="PR00080">
    <property type="entry name" value="SDRFAMILY"/>
</dbReference>
<keyword evidence="7" id="KW-0560">Oxidoreductase</keyword>
<dbReference type="InterPro" id="IPR050259">
    <property type="entry name" value="SDR"/>
</dbReference>
<evidence type="ECO:0000256" key="1">
    <source>
        <dbReference type="ARBA" id="ARBA00004191"/>
    </source>
</evidence>
<name>A0ABU4C391_RHOGO</name>
<dbReference type="NCBIfam" id="NF009466">
    <property type="entry name" value="PRK12826.1-2"/>
    <property type="match status" value="1"/>
</dbReference>
<comment type="catalytic activity">
    <reaction evidence="5">
        <text>a (3R)-hydroxyacyl-[ACP] + NADP(+) = a 3-oxoacyl-[ACP] + NADPH + H(+)</text>
        <dbReference type="Rhea" id="RHEA:17397"/>
        <dbReference type="Rhea" id="RHEA-COMP:9916"/>
        <dbReference type="Rhea" id="RHEA-COMP:9945"/>
        <dbReference type="ChEBI" id="CHEBI:15378"/>
        <dbReference type="ChEBI" id="CHEBI:57783"/>
        <dbReference type="ChEBI" id="CHEBI:58349"/>
        <dbReference type="ChEBI" id="CHEBI:78776"/>
        <dbReference type="ChEBI" id="CHEBI:78827"/>
        <dbReference type="EC" id="1.1.1.100"/>
    </reaction>
    <physiologicalReaction direction="right-to-left" evidence="5">
        <dbReference type="Rhea" id="RHEA:17399"/>
    </physiologicalReaction>
</comment>
<dbReference type="InterPro" id="IPR002347">
    <property type="entry name" value="SDR_fam"/>
</dbReference>
<dbReference type="PANTHER" id="PTHR42879">
    <property type="entry name" value="3-OXOACYL-(ACYL-CARRIER-PROTEIN) REDUCTASE"/>
    <property type="match status" value="1"/>
</dbReference>
<dbReference type="PROSITE" id="PS00061">
    <property type="entry name" value="ADH_SHORT"/>
    <property type="match status" value="1"/>
</dbReference>
<sequence length="232" mass="23786">MRVLVTGANRGIGAAIASHLVAEGHTVWGTHRGASVPDGVHGVECDVTNDQSVDRAFAHIETEGGPVEAVIANAGITNDTLLMRMTTEQFTGVVDTNLTGVFRVVKRASRNMLKHRAGRIVIIGSASGMSGMPGQVNYTSAKAGVIGLARSVARELGSRGITSNVIAPGFTETDMAAAVSDKVVDAALAQIPLGRFGKPEEIAATAAFLLSPGAAYITGTVINVDGGIGMGH</sequence>